<comment type="caution">
    <text evidence="1">The sequence shown here is derived from an EMBL/GenBank/DDBJ whole genome shotgun (WGS) entry which is preliminary data.</text>
</comment>
<sequence length="318" mass="37358">MKILSWNVRGLGSPRTVKRLKNKLRAVNPRILFLMETKLSAKRMEMVRLKCGFENGIEIGAIETKGRLFFGWKENSLVRLKSFSYFHIDVELSHDQNVPWVILGYFNEITNSFEKQGGRLRSDRQMDDFRMTLEDCSLHDLGFVAKWCLESSFEEVIKRWWADSSGSVPWKLEKLGHQLQQWSRSKIREEKENRVVLEERLNCLYSQEPSDEILAEITNVKLNLNLEADKKELFWEQRAHVNLLKNGDRNTSYFHKVAVQCQFRGRISELEDESSRSFSSTEEMLRLASEYFINLFSASDMGSDEHLFRLVEKRVTDV</sequence>
<dbReference type="EMBL" id="JAHUZN010000011">
    <property type="protein sequence ID" value="KAG8478535.1"/>
    <property type="molecule type" value="Genomic_DNA"/>
</dbReference>
<proteinExistence type="predicted"/>
<dbReference type="SUPFAM" id="SSF56219">
    <property type="entry name" value="DNase I-like"/>
    <property type="match status" value="1"/>
</dbReference>
<evidence type="ECO:0000313" key="2">
    <source>
        <dbReference type="Proteomes" id="UP000701853"/>
    </source>
</evidence>
<dbReference type="OrthoDB" id="998851at2759"/>
<dbReference type="PANTHER" id="PTHR35218">
    <property type="entry name" value="RNASE H DOMAIN-CONTAINING PROTEIN"/>
    <property type="match status" value="1"/>
</dbReference>
<evidence type="ECO:0000313" key="1">
    <source>
        <dbReference type="EMBL" id="KAG8478535.1"/>
    </source>
</evidence>
<gene>
    <name evidence="1" type="ORF">CXB51_028292</name>
</gene>
<reference evidence="1 2" key="1">
    <citation type="journal article" date="2021" name="bioRxiv">
        <title>The Gossypium anomalum genome as a resource for cotton improvement and evolutionary analysis of hybrid incompatibility.</title>
        <authorList>
            <person name="Grover C.E."/>
            <person name="Yuan D."/>
            <person name="Arick M.A."/>
            <person name="Miller E.R."/>
            <person name="Hu G."/>
            <person name="Peterson D.G."/>
            <person name="Wendel J.F."/>
            <person name="Udall J.A."/>
        </authorList>
    </citation>
    <scope>NUCLEOTIDE SEQUENCE [LARGE SCALE GENOMIC DNA]</scope>
    <source>
        <strain evidence="1">JFW-Udall</strain>
        <tissue evidence="1">Leaf</tissue>
    </source>
</reference>
<accession>A0A8J6CQ91</accession>
<dbReference type="Proteomes" id="UP000701853">
    <property type="component" value="Chromosome 11"/>
</dbReference>
<dbReference type="AlphaFoldDB" id="A0A8J6CQ91"/>
<keyword evidence="2" id="KW-1185">Reference proteome</keyword>
<organism evidence="1 2">
    <name type="scientific">Gossypium anomalum</name>
    <dbReference type="NCBI Taxonomy" id="47600"/>
    <lineage>
        <taxon>Eukaryota</taxon>
        <taxon>Viridiplantae</taxon>
        <taxon>Streptophyta</taxon>
        <taxon>Embryophyta</taxon>
        <taxon>Tracheophyta</taxon>
        <taxon>Spermatophyta</taxon>
        <taxon>Magnoliopsida</taxon>
        <taxon>eudicotyledons</taxon>
        <taxon>Gunneridae</taxon>
        <taxon>Pentapetalae</taxon>
        <taxon>rosids</taxon>
        <taxon>malvids</taxon>
        <taxon>Malvales</taxon>
        <taxon>Malvaceae</taxon>
        <taxon>Malvoideae</taxon>
        <taxon>Gossypium</taxon>
    </lineage>
</organism>
<dbReference type="PANTHER" id="PTHR35218:SF9">
    <property type="entry name" value="ENDONUCLEASE_EXONUCLEASE_PHOSPHATASE DOMAIN-CONTAINING PROTEIN"/>
    <property type="match status" value="1"/>
</dbReference>
<evidence type="ECO:0008006" key="3">
    <source>
        <dbReference type="Google" id="ProtNLM"/>
    </source>
</evidence>
<dbReference type="Gene3D" id="3.60.10.10">
    <property type="entry name" value="Endonuclease/exonuclease/phosphatase"/>
    <property type="match status" value="1"/>
</dbReference>
<name>A0A8J6CQ91_9ROSI</name>
<protein>
    <recommendedName>
        <fullName evidence="3">Endonuclease/exonuclease/phosphatase domain-containing protein</fullName>
    </recommendedName>
</protein>
<dbReference type="InterPro" id="IPR036691">
    <property type="entry name" value="Endo/exonu/phosph_ase_sf"/>
</dbReference>